<feature type="chain" id="PRO_5046638134" evidence="2">
    <location>
        <begin position="31"/>
        <end position="1019"/>
    </location>
</feature>
<dbReference type="EMBL" id="JBITGY010000005">
    <property type="protein sequence ID" value="MFI6499529.1"/>
    <property type="molecule type" value="Genomic_DNA"/>
</dbReference>
<dbReference type="Pfam" id="PF01345">
    <property type="entry name" value="DUF11"/>
    <property type="match status" value="2"/>
</dbReference>
<protein>
    <submittedName>
        <fullName evidence="4">CARDB domain-containing protein</fullName>
    </submittedName>
</protein>
<evidence type="ECO:0000256" key="2">
    <source>
        <dbReference type="SAM" id="SignalP"/>
    </source>
</evidence>
<reference evidence="4 5" key="1">
    <citation type="submission" date="2024-10" db="EMBL/GenBank/DDBJ databases">
        <title>The Natural Products Discovery Center: Release of the First 8490 Sequenced Strains for Exploring Actinobacteria Biosynthetic Diversity.</title>
        <authorList>
            <person name="Kalkreuter E."/>
            <person name="Kautsar S.A."/>
            <person name="Yang D."/>
            <person name="Bader C.D."/>
            <person name="Teijaro C.N."/>
            <person name="Fluegel L."/>
            <person name="Davis C.M."/>
            <person name="Simpson J.R."/>
            <person name="Lauterbach L."/>
            <person name="Steele A.D."/>
            <person name="Gui C."/>
            <person name="Meng S."/>
            <person name="Li G."/>
            <person name="Viehrig K."/>
            <person name="Ye F."/>
            <person name="Su P."/>
            <person name="Kiefer A.F."/>
            <person name="Nichols A."/>
            <person name="Cepeda A.J."/>
            <person name="Yan W."/>
            <person name="Fan B."/>
            <person name="Jiang Y."/>
            <person name="Adhikari A."/>
            <person name="Zheng C.-J."/>
            <person name="Schuster L."/>
            <person name="Cowan T.M."/>
            <person name="Smanski M.J."/>
            <person name="Chevrette M.G."/>
            <person name="De Carvalho L.P.S."/>
            <person name="Shen B."/>
        </authorList>
    </citation>
    <scope>NUCLEOTIDE SEQUENCE [LARGE SCALE GENOMIC DNA]</scope>
    <source>
        <strain evidence="4 5">NPDC050545</strain>
    </source>
</reference>
<feature type="region of interest" description="Disordered" evidence="1">
    <location>
        <begin position="365"/>
        <end position="417"/>
    </location>
</feature>
<keyword evidence="5" id="KW-1185">Reference proteome</keyword>
<dbReference type="InterPro" id="IPR051172">
    <property type="entry name" value="Chlamydia_OmcB"/>
</dbReference>
<dbReference type="PANTHER" id="PTHR34819">
    <property type="entry name" value="LARGE CYSTEINE-RICH PERIPLASMIC PROTEIN OMCB"/>
    <property type="match status" value="1"/>
</dbReference>
<feature type="region of interest" description="Disordered" evidence="1">
    <location>
        <begin position="156"/>
        <end position="175"/>
    </location>
</feature>
<dbReference type="InterPro" id="IPR024079">
    <property type="entry name" value="MetalloPept_cat_dom_sf"/>
</dbReference>
<dbReference type="InterPro" id="IPR047589">
    <property type="entry name" value="DUF11_rpt"/>
</dbReference>
<feature type="domain" description="DUF11" evidence="3">
    <location>
        <begin position="763"/>
        <end position="878"/>
    </location>
</feature>
<evidence type="ECO:0000259" key="3">
    <source>
        <dbReference type="Pfam" id="PF01345"/>
    </source>
</evidence>
<dbReference type="PANTHER" id="PTHR34819:SF3">
    <property type="entry name" value="CELL SURFACE PROTEIN"/>
    <property type="match status" value="1"/>
</dbReference>
<comment type="caution">
    <text evidence="4">The sequence shown here is derived from an EMBL/GenBank/DDBJ whole genome shotgun (WGS) entry which is preliminary data.</text>
</comment>
<organism evidence="4 5">
    <name type="scientific">Nonomuraea typhae</name>
    <dbReference type="NCBI Taxonomy" id="2603600"/>
    <lineage>
        <taxon>Bacteria</taxon>
        <taxon>Bacillati</taxon>
        <taxon>Actinomycetota</taxon>
        <taxon>Actinomycetes</taxon>
        <taxon>Streptosporangiales</taxon>
        <taxon>Streptosporangiaceae</taxon>
        <taxon>Nonomuraea</taxon>
    </lineage>
</organism>
<feature type="signal peptide" evidence="2">
    <location>
        <begin position="1"/>
        <end position="30"/>
    </location>
</feature>
<dbReference type="Gene3D" id="2.60.40.10">
    <property type="entry name" value="Immunoglobulins"/>
    <property type="match status" value="1"/>
</dbReference>
<keyword evidence="2" id="KW-0732">Signal</keyword>
<feature type="region of interest" description="Disordered" evidence="1">
    <location>
        <begin position="48"/>
        <end position="70"/>
    </location>
</feature>
<evidence type="ECO:0000313" key="5">
    <source>
        <dbReference type="Proteomes" id="UP001612741"/>
    </source>
</evidence>
<gene>
    <name evidence="4" type="ORF">ACIBG2_19230</name>
</gene>
<accession>A0ABW7YW44</accession>
<feature type="region of interest" description="Disordered" evidence="1">
    <location>
        <begin position="575"/>
        <end position="595"/>
    </location>
</feature>
<dbReference type="RefSeq" id="WP_397082897.1">
    <property type="nucleotide sequence ID" value="NZ_JBITGY010000005.1"/>
</dbReference>
<evidence type="ECO:0000256" key="1">
    <source>
        <dbReference type="SAM" id="MobiDB-lite"/>
    </source>
</evidence>
<feature type="domain" description="DUF11" evidence="3">
    <location>
        <begin position="643"/>
        <end position="748"/>
    </location>
</feature>
<proteinExistence type="predicted"/>
<evidence type="ECO:0000313" key="4">
    <source>
        <dbReference type="EMBL" id="MFI6499529.1"/>
    </source>
</evidence>
<dbReference type="NCBIfam" id="TIGR01451">
    <property type="entry name" value="B_ant_repeat"/>
    <property type="match status" value="1"/>
</dbReference>
<dbReference type="InterPro" id="IPR013783">
    <property type="entry name" value="Ig-like_fold"/>
</dbReference>
<name>A0ABW7YW44_9ACTN</name>
<sequence>MLHPSRFARPAIIPLVVLCLIALTTVLAPAAGASTDVVVTLTINHVQQHENPDDDGGDGDYFPEIRIGDGPGDPVLRKPYVQDDVFDPSRFADPWIFTRTVSVPDDKFTVPVLVRLWDYDDGTNGGDDLMDISPGNQDDELNLEFDLGTRSWRGAADGIRPNQGRITGDGDPNFPDTNDGVAATIGIDLKVDLTTLPDTDEDGIYDVIERFGIREIDGAMRYDLAALGANPCRKSVVVTIDYMSSPAENHKPKTAAINEVRTAFANAPVDPVRPCRYAGVPTPVGVDFIYIEGNQIAEQATIGLDADFRKFRDDNLNPLLRPYAHYAIAAHDQPGAAGRSGVCCDAGKDFLITLGSWRDLCVSPGPDGVSDSTPGGDDALLGTGEIDVGTNGDCESTAAGDDDQVIPAGTGKDDARVGTVRDQSGTIMHELGHALGLAHGGSIRTNNKPNYLSVMNYSFDPGGIPITPGRNPVRRLDYSREDLPDLNRTSLDESMGIQDGTDHTRWLDPAGAEQFGPGRGPLNWNWNFTAAGRAIIDPPTPPLAVDVNADDDVCVLAGPNGMLDSTVNPNDSLTGNDILQGRDGSCQSTPSGDDTGRETVLTGFDDWAALDYKGAADTASGPEITYRQAVRSELAQRNFYEPDVTVAKTVDKAAALPGDTLTYQVKTTNAGKGRAASVSLTDTLPGGAAVTRALPGLPPQGSHTETFTYEVPCTTPDAAELTNRAAVTATNLADEAESNTANNADAVTTRIKAPRLTLAAAATPQADAAAAVTTELTVANTGSAAATGVTLQYTLPGGVYYSTALDQGAGPRPTSVTGRVLSWNLSSLDGGATATVAFTTRSSLLAEGGTRLTGQAAVTYGNANGCTYDPVTTSATTTVTETPPSRDPRISTIWATFPGMRTAELLARVQATDTRFDTAPADGRLTQQEVDDTFRLPLLQPRSLRAELLTTYLNLADRRINAATRVHTLTIERLGLRTVGDAARHAQSVLPRPPLSNVIAFTDATLALVEINSGLAERY</sequence>
<dbReference type="Proteomes" id="UP001612741">
    <property type="component" value="Unassembled WGS sequence"/>
</dbReference>
<dbReference type="Gene3D" id="3.40.390.10">
    <property type="entry name" value="Collagenase (Catalytic Domain)"/>
    <property type="match status" value="1"/>
</dbReference>
<dbReference type="InterPro" id="IPR001434">
    <property type="entry name" value="OmcB-like_DUF11"/>
</dbReference>
<dbReference type="SUPFAM" id="SSF55486">
    <property type="entry name" value="Metalloproteases ('zincins'), catalytic domain"/>
    <property type="match status" value="1"/>
</dbReference>